<comment type="similarity">
    <text evidence="2">Belongs to the PyrI family.</text>
</comment>
<gene>
    <name evidence="6" type="ORF">AKJ53_01785</name>
</gene>
<dbReference type="PANTHER" id="PTHR35805:SF1">
    <property type="entry name" value="ASPARTATE CARBAMOYLTRANSFERASE REGULATORY CHAIN"/>
    <property type="match status" value="1"/>
</dbReference>
<name>A0A133VHG5_9EURY</name>
<organism evidence="6 7">
    <name type="scientific">candidate division MSBL1 archaeon SCGC-AAA382F02</name>
    <dbReference type="NCBI Taxonomy" id="1698282"/>
    <lineage>
        <taxon>Archaea</taxon>
        <taxon>Methanobacteriati</taxon>
        <taxon>Methanobacteriota</taxon>
        <taxon>candidate division MSBL1</taxon>
    </lineage>
</organism>
<dbReference type="GO" id="GO:0009347">
    <property type="term" value="C:aspartate carbamoyltransferase complex"/>
    <property type="evidence" value="ECO:0007669"/>
    <property type="project" value="InterPro"/>
</dbReference>
<sequence length="61" mass="6881">VVEFPETVEGTVDCSNPACITNTSEPVTAKFKVVNESPIQLRCLYCDRITEEKELIEQFSE</sequence>
<evidence type="ECO:0000313" key="7">
    <source>
        <dbReference type="Proteomes" id="UP000070491"/>
    </source>
</evidence>
<feature type="domain" description="Aspartate carbamoyltransferase regulatory subunit C-terminal" evidence="5">
    <location>
        <begin position="8"/>
        <end position="54"/>
    </location>
</feature>
<dbReference type="Proteomes" id="UP000070491">
    <property type="component" value="Unassembled WGS sequence"/>
</dbReference>
<evidence type="ECO:0000256" key="4">
    <source>
        <dbReference type="ARBA" id="ARBA00022975"/>
    </source>
</evidence>
<proteinExistence type="inferred from homology"/>
<comment type="caution">
    <text evidence="6">The sequence shown here is derived from an EMBL/GenBank/DDBJ whole genome shotgun (WGS) entry which is preliminary data.</text>
</comment>
<evidence type="ECO:0000313" key="6">
    <source>
        <dbReference type="EMBL" id="KXB05893.1"/>
    </source>
</evidence>
<evidence type="ECO:0000256" key="2">
    <source>
        <dbReference type="ARBA" id="ARBA00010498"/>
    </source>
</evidence>
<dbReference type="InterPro" id="IPR036792">
    <property type="entry name" value="Asp_carbatrfase_reg_C_sf"/>
</dbReference>
<evidence type="ECO:0000256" key="1">
    <source>
        <dbReference type="ARBA" id="ARBA00002565"/>
    </source>
</evidence>
<dbReference type="GO" id="GO:0006221">
    <property type="term" value="P:pyrimidine nucleotide biosynthetic process"/>
    <property type="evidence" value="ECO:0007669"/>
    <property type="project" value="UniProtKB-KW"/>
</dbReference>
<dbReference type="Gene3D" id="2.30.30.20">
    <property type="entry name" value="Aspartate carbamoyltransferase regulatory subunit, C-terminal domain"/>
    <property type="match status" value="1"/>
</dbReference>
<comment type="function">
    <text evidence="1">Involved in allosteric regulation of aspartate carbamoyltransferase.</text>
</comment>
<dbReference type="SUPFAM" id="SSF57825">
    <property type="entry name" value="Aspartate carbamoyltransferase, Regulatory-chain, C-terminal domain"/>
    <property type="match status" value="1"/>
</dbReference>
<keyword evidence="7" id="KW-1185">Reference proteome</keyword>
<keyword evidence="6" id="KW-0808">Transferase</keyword>
<dbReference type="AlphaFoldDB" id="A0A133VHG5"/>
<feature type="non-terminal residue" evidence="6">
    <location>
        <position position="1"/>
    </location>
</feature>
<evidence type="ECO:0000259" key="5">
    <source>
        <dbReference type="Pfam" id="PF02748"/>
    </source>
</evidence>
<dbReference type="PANTHER" id="PTHR35805">
    <property type="entry name" value="ASPARTATE CARBAMOYLTRANSFERASE REGULATORY CHAIN"/>
    <property type="match status" value="1"/>
</dbReference>
<dbReference type="EMBL" id="LHYG01000027">
    <property type="protein sequence ID" value="KXB05893.1"/>
    <property type="molecule type" value="Genomic_DNA"/>
</dbReference>
<dbReference type="InterPro" id="IPR020542">
    <property type="entry name" value="Asp_carbamoyltrfase_reg_C"/>
</dbReference>
<dbReference type="GO" id="GO:0006207">
    <property type="term" value="P:'de novo' pyrimidine nucleobase biosynthetic process"/>
    <property type="evidence" value="ECO:0007669"/>
    <property type="project" value="InterPro"/>
</dbReference>
<dbReference type="Pfam" id="PF02748">
    <property type="entry name" value="PyrI_C"/>
    <property type="match status" value="1"/>
</dbReference>
<keyword evidence="4" id="KW-0665">Pyrimidine biosynthesis</keyword>
<reference evidence="6 7" key="1">
    <citation type="journal article" date="2016" name="Sci. Rep.">
        <title>Metabolic traits of an uncultured archaeal lineage -MSBL1- from brine pools of the Red Sea.</title>
        <authorList>
            <person name="Mwirichia R."/>
            <person name="Alam I."/>
            <person name="Rashid M."/>
            <person name="Vinu M."/>
            <person name="Ba-Alawi W."/>
            <person name="Anthony Kamau A."/>
            <person name="Kamanda Ngugi D."/>
            <person name="Goker M."/>
            <person name="Klenk H.P."/>
            <person name="Bajic V."/>
            <person name="Stingl U."/>
        </authorList>
    </citation>
    <scope>NUCLEOTIDE SEQUENCE [LARGE SCALE GENOMIC DNA]</scope>
    <source>
        <strain evidence="6">SCGC-AAA382F02</strain>
    </source>
</reference>
<accession>A0A133VHG5</accession>
<dbReference type="GO" id="GO:0016740">
    <property type="term" value="F:transferase activity"/>
    <property type="evidence" value="ECO:0007669"/>
    <property type="project" value="UniProtKB-KW"/>
</dbReference>
<evidence type="ECO:0000256" key="3">
    <source>
        <dbReference type="ARBA" id="ARBA00021764"/>
    </source>
</evidence>
<protein>
    <recommendedName>
        <fullName evidence="3">Aspartate carbamoyltransferase regulatory chain</fullName>
    </recommendedName>
</protein>
<dbReference type="InterPro" id="IPR002801">
    <property type="entry name" value="Asp_carbamoylTrfase_reg"/>
</dbReference>